<comment type="catalytic activity">
    <reaction evidence="5">
        <text>succinate + NAD(+) = fumarate + NADH + H(+)</text>
        <dbReference type="Rhea" id="RHEA:18281"/>
        <dbReference type="ChEBI" id="CHEBI:15378"/>
        <dbReference type="ChEBI" id="CHEBI:29806"/>
        <dbReference type="ChEBI" id="CHEBI:30031"/>
        <dbReference type="ChEBI" id="CHEBI:57540"/>
        <dbReference type="ChEBI" id="CHEBI:57945"/>
        <dbReference type="EC" id="1.3.1.6"/>
    </reaction>
</comment>
<comment type="cofactor">
    <cofactor evidence="1">
        <name>FAD</name>
        <dbReference type="ChEBI" id="CHEBI:57692"/>
    </cofactor>
</comment>
<feature type="compositionally biased region" description="Gly residues" evidence="8">
    <location>
        <begin position="166"/>
        <end position="176"/>
    </location>
</feature>
<evidence type="ECO:0000256" key="4">
    <source>
        <dbReference type="ARBA" id="ARBA00023002"/>
    </source>
</evidence>
<evidence type="ECO:0000256" key="7">
    <source>
        <dbReference type="ARBA" id="ARBA00077246"/>
    </source>
</evidence>
<dbReference type="PANTHER" id="PTHR43400:SF1">
    <property type="entry name" value="FUMARATE REDUCTASE"/>
    <property type="match status" value="1"/>
</dbReference>
<keyword evidence="2" id="KW-0285">Flavoprotein</keyword>
<keyword evidence="9" id="KW-0812">Transmembrane</keyword>
<sequence length="745" mass="76519">MRRISSSQQNRGITIGAEQCMQRPQTRCSPAVRATFAPHRARPWLFVLLVSVLGFGLLITLWTWLPPSTVLGATAQAQAQAQAEQSTRVHAHPSHSSTTSASTGSGSRHKPQAGSLASDPIESSHASVAVGSSLLRQAQQQLQQQKVDHHRKQQQQQQQQHYSFDGGRGGFRGGIGSSSSSSNSRGSSSSNSTKIMPSSALAKQHEEHQKSSVPPSAQVVVVGGGLAGLVAALQAAECLAEAEALASAVSPVSSSSTSCMPVQCGGSAATIAPSYAVGVLLVEKMPKLGGNSAKASSGINALYPEGGDSEELFRSDVASSGGGGSNPELVETLVRHSPSALSFLSAHGAALTAVTQLGGHSVPRTRTVAGGANVGWVLMSALMEAVRKQPRIKVLEGHSLRRIITAGELEGEVSSAHLGDDDKNPHAVAEVELGPAGGPDGAAAAASGPAYLSSPLSRVTCGALVLATGGFAANKELIQSVQPEAVGLATTNGPWARGESLAQAAAAGAALVGLKDVQIHPTGFVDPADPGAGTKFLAPEKLRGVGGLLLDDQGNRFVDELARRDTVAGAMMRLPGRIAWLLLGRDAGTEYGTSALDFYCKRGLMRKVETLSAAATAMGVSLEHLKGQLDEYTRVAAGGNVDSYGKRVFPNPPDPDQQLPLYLARVTPVVHYTMGGVAINERAEVLRAGPGGAPDGSGATIKGLYAAGEVTGGLHGRNRLGGNSLLECAVFGRIAGSQAAACGSR</sequence>
<keyword evidence="3" id="KW-0274">FAD</keyword>
<keyword evidence="9" id="KW-0472">Membrane</keyword>
<evidence type="ECO:0000259" key="10">
    <source>
        <dbReference type="Pfam" id="PF00890"/>
    </source>
</evidence>
<feature type="domain" description="FAD-dependent oxidoreductase 2 FAD-binding" evidence="10">
    <location>
        <begin position="267"/>
        <end position="725"/>
    </location>
</feature>
<proteinExistence type="predicted"/>
<dbReference type="InterPro" id="IPR003953">
    <property type="entry name" value="FAD-dep_OxRdtase_2_FAD-bd"/>
</dbReference>
<dbReference type="InterPro" id="IPR050315">
    <property type="entry name" value="FAD-oxidoreductase_2"/>
</dbReference>
<dbReference type="Gene3D" id="3.90.700.10">
    <property type="entry name" value="Succinate dehydrogenase/fumarate reductase flavoprotein, catalytic domain"/>
    <property type="match status" value="1"/>
</dbReference>
<feature type="compositionally biased region" description="Low complexity" evidence="8">
    <location>
        <begin position="177"/>
        <end position="192"/>
    </location>
</feature>
<evidence type="ECO:0000256" key="8">
    <source>
        <dbReference type="SAM" id="MobiDB-lite"/>
    </source>
</evidence>
<dbReference type="SUPFAM" id="SSF56425">
    <property type="entry name" value="Succinate dehydrogenase/fumarate reductase flavoprotein, catalytic domain"/>
    <property type="match status" value="1"/>
</dbReference>
<dbReference type="InterPro" id="IPR036188">
    <property type="entry name" value="FAD/NAD-bd_sf"/>
</dbReference>
<dbReference type="PANTHER" id="PTHR43400">
    <property type="entry name" value="FUMARATE REDUCTASE"/>
    <property type="match status" value="1"/>
</dbReference>
<evidence type="ECO:0000313" key="12">
    <source>
        <dbReference type="Proteomes" id="UP000747399"/>
    </source>
</evidence>
<feature type="compositionally biased region" description="Low complexity" evidence="8">
    <location>
        <begin position="94"/>
        <end position="106"/>
    </location>
</feature>
<feature type="region of interest" description="Disordered" evidence="8">
    <location>
        <begin position="139"/>
        <end position="214"/>
    </location>
</feature>
<dbReference type="FunFam" id="3.90.700.10:FF:000007">
    <property type="entry name" value="NADH-dependent fumarate reductase"/>
    <property type="match status" value="1"/>
</dbReference>
<protein>
    <recommendedName>
        <fullName evidence="6">fumarate reductase (NADH)</fullName>
        <ecNumber evidence="6">1.3.1.6</ecNumber>
    </recommendedName>
    <alternativeName>
        <fullName evidence="7">NADH-dependent fumarate reductase</fullName>
    </alternativeName>
</protein>
<keyword evidence="12" id="KW-1185">Reference proteome</keyword>
<keyword evidence="4" id="KW-0560">Oxidoreductase</keyword>
<dbReference type="Proteomes" id="UP000747399">
    <property type="component" value="Unassembled WGS sequence"/>
</dbReference>
<evidence type="ECO:0000256" key="5">
    <source>
        <dbReference type="ARBA" id="ARBA00050832"/>
    </source>
</evidence>
<dbReference type="GO" id="GO:0010181">
    <property type="term" value="F:FMN binding"/>
    <property type="evidence" value="ECO:0007669"/>
    <property type="project" value="InterPro"/>
</dbReference>
<dbReference type="InterPro" id="IPR010960">
    <property type="entry name" value="Flavocytochrome_c"/>
</dbReference>
<dbReference type="SUPFAM" id="SSF51905">
    <property type="entry name" value="FAD/NAD(P)-binding domain"/>
    <property type="match status" value="1"/>
</dbReference>
<reference evidence="11" key="1">
    <citation type="journal article" date="2021" name="Proc. Natl. Acad. Sci. U.S.A.">
        <title>Three genomes in the algal genus Volvox reveal the fate of a haploid sex-determining region after a transition to homothallism.</title>
        <authorList>
            <person name="Yamamoto K."/>
            <person name="Hamaji T."/>
            <person name="Kawai-Toyooka H."/>
            <person name="Matsuzaki R."/>
            <person name="Takahashi F."/>
            <person name="Nishimura Y."/>
            <person name="Kawachi M."/>
            <person name="Noguchi H."/>
            <person name="Minakuchi Y."/>
            <person name="Umen J.G."/>
            <person name="Toyoda A."/>
            <person name="Nozaki H."/>
        </authorList>
    </citation>
    <scope>NUCLEOTIDE SEQUENCE</scope>
    <source>
        <strain evidence="11">NIES-3780</strain>
    </source>
</reference>
<name>A0A8J4FFH3_9CHLO</name>
<dbReference type="InterPro" id="IPR027477">
    <property type="entry name" value="Succ_DH/fumarate_Rdtase_cat_sf"/>
</dbReference>
<evidence type="ECO:0000256" key="1">
    <source>
        <dbReference type="ARBA" id="ARBA00001974"/>
    </source>
</evidence>
<dbReference type="Gene3D" id="3.50.50.60">
    <property type="entry name" value="FAD/NAD(P)-binding domain"/>
    <property type="match status" value="2"/>
</dbReference>
<feature type="compositionally biased region" description="Low complexity" evidence="8">
    <location>
        <begin position="154"/>
        <end position="165"/>
    </location>
</feature>
<evidence type="ECO:0000313" key="11">
    <source>
        <dbReference type="EMBL" id="GIL68819.1"/>
    </source>
</evidence>
<evidence type="ECO:0000256" key="6">
    <source>
        <dbReference type="ARBA" id="ARBA00067004"/>
    </source>
</evidence>
<dbReference type="GO" id="GO:0016156">
    <property type="term" value="F:fumarate reductase (NADH) activity"/>
    <property type="evidence" value="ECO:0007669"/>
    <property type="project" value="UniProtKB-EC"/>
</dbReference>
<dbReference type="Pfam" id="PF00890">
    <property type="entry name" value="FAD_binding_2"/>
    <property type="match status" value="1"/>
</dbReference>
<organism evidence="11 12">
    <name type="scientific">Volvox africanus</name>
    <dbReference type="NCBI Taxonomy" id="51714"/>
    <lineage>
        <taxon>Eukaryota</taxon>
        <taxon>Viridiplantae</taxon>
        <taxon>Chlorophyta</taxon>
        <taxon>core chlorophytes</taxon>
        <taxon>Chlorophyceae</taxon>
        <taxon>CS clade</taxon>
        <taxon>Chlamydomonadales</taxon>
        <taxon>Volvocaceae</taxon>
        <taxon>Volvox</taxon>
    </lineage>
</organism>
<comment type="caution">
    <text evidence="11">The sequence shown here is derived from an EMBL/GenBank/DDBJ whole genome shotgun (WGS) entry which is preliminary data.</text>
</comment>
<evidence type="ECO:0000256" key="2">
    <source>
        <dbReference type="ARBA" id="ARBA00022630"/>
    </source>
</evidence>
<dbReference type="NCBIfam" id="TIGR01813">
    <property type="entry name" value="flavo_cyto_c"/>
    <property type="match status" value="1"/>
</dbReference>
<accession>A0A8J4FFH3</accession>
<gene>
    <name evidence="11" type="ORF">Vafri_22014</name>
</gene>
<evidence type="ECO:0000256" key="9">
    <source>
        <dbReference type="SAM" id="Phobius"/>
    </source>
</evidence>
<keyword evidence="9" id="KW-1133">Transmembrane helix</keyword>
<dbReference type="EC" id="1.3.1.6" evidence="6"/>
<feature type="region of interest" description="Disordered" evidence="8">
    <location>
        <begin position="81"/>
        <end position="123"/>
    </location>
</feature>
<dbReference type="EMBL" id="BNCO01000130">
    <property type="protein sequence ID" value="GIL68819.1"/>
    <property type="molecule type" value="Genomic_DNA"/>
</dbReference>
<feature type="transmembrane region" description="Helical" evidence="9">
    <location>
        <begin position="43"/>
        <end position="65"/>
    </location>
</feature>
<evidence type="ECO:0000256" key="3">
    <source>
        <dbReference type="ARBA" id="ARBA00022827"/>
    </source>
</evidence>
<dbReference type="AlphaFoldDB" id="A0A8J4FFH3"/>